<gene>
    <name evidence="2" type="ORF">BDV96DRAFT_596502</name>
</gene>
<dbReference type="OrthoDB" id="3788067at2759"/>
<evidence type="ECO:0000256" key="1">
    <source>
        <dbReference type="SAM" id="MobiDB-lite"/>
    </source>
</evidence>
<dbReference type="CDD" id="cd18186">
    <property type="entry name" value="BTB_POZ_ZBTB_KLHL-like"/>
    <property type="match status" value="1"/>
</dbReference>
<evidence type="ECO:0008006" key="4">
    <source>
        <dbReference type="Google" id="ProtNLM"/>
    </source>
</evidence>
<reference evidence="2" key="1">
    <citation type="journal article" date="2020" name="Stud. Mycol.">
        <title>101 Dothideomycetes genomes: a test case for predicting lifestyles and emergence of pathogens.</title>
        <authorList>
            <person name="Haridas S."/>
            <person name="Albert R."/>
            <person name="Binder M."/>
            <person name="Bloem J."/>
            <person name="Labutti K."/>
            <person name="Salamov A."/>
            <person name="Andreopoulos B."/>
            <person name="Baker S."/>
            <person name="Barry K."/>
            <person name="Bills G."/>
            <person name="Bluhm B."/>
            <person name="Cannon C."/>
            <person name="Castanera R."/>
            <person name="Culley D."/>
            <person name="Daum C."/>
            <person name="Ezra D."/>
            <person name="Gonzalez J."/>
            <person name="Henrissat B."/>
            <person name="Kuo A."/>
            <person name="Liang C."/>
            <person name="Lipzen A."/>
            <person name="Lutzoni F."/>
            <person name="Magnuson J."/>
            <person name="Mondo S."/>
            <person name="Nolan M."/>
            <person name="Ohm R."/>
            <person name="Pangilinan J."/>
            <person name="Park H.-J."/>
            <person name="Ramirez L."/>
            <person name="Alfaro M."/>
            <person name="Sun H."/>
            <person name="Tritt A."/>
            <person name="Yoshinaga Y."/>
            <person name="Zwiers L.-H."/>
            <person name="Turgeon B."/>
            <person name="Goodwin S."/>
            <person name="Spatafora J."/>
            <person name="Crous P."/>
            <person name="Grigoriev I."/>
        </authorList>
    </citation>
    <scope>NUCLEOTIDE SEQUENCE</scope>
    <source>
        <strain evidence="2">CBS 627.86</strain>
    </source>
</reference>
<name>A0A6A5ZII3_9PLEO</name>
<feature type="region of interest" description="Disordered" evidence="1">
    <location>
        <begin position="207"/>
        <end position="265"/>
    </location>
</feature>
<evidence type="ECO:0000313" key="2">
    <source>
        <dbReference type="EMBL" id="KAF2118647.1"/>
    </source>
</evidence>
<feature type="compositionally biased region" description="Basic and acidic residues" evidence="1">
    <location>
        <begin position="13"/>
        <end position="25"/>
    </location>
</feature>
<feature type="region of interest" description="Disordered" evidence="1">
    <location>
        <begin position="159"/>
        <end position="194"/>
    </location>
</feature>
<feature type="compositionally biased region" description="Polar residues" evidence="1">
    <location>
        <begin position="57"/>
        <end position="69"/>
    </location>
</feature>
<proteinExistence type="predicted"/>
<sequence length="775" mass="86148">MSRTFFLRNKKTKEKEEDHKRKTEPAESNNNSKHGSVAKPKHIAIQIPEQHNIHETPPNSYRRSLSPLPSTKPDLHPGEAVLSGALSAHPVKTREEIASICQRNHDHNSFPSACITLSGDGVEEVSPIKSMPSPATWSQCTGKSGPEIIGRDSFMTPHTLEARMNGGPQLPTPTTETEVPHTRASGTDSGSKHVIDSDDHLQQAVDTISSSPVESSPSSPSTDSEISISPRKDPRKSKHHLQSRHASSRRVRKHSPTPDELFLPPHDEVIEEHEKPEQTSLVEPSVADLEHKSDEGRDMGTDPLIEMNEKERVPDIICSPNEEDKEKDIATHTSIITDSTESKHTGPHLFVTIIVGTQHSSSDYLTQRMFNVHRQFLKNSKILYPLTTSPESPIINLPDVEPEAFELYLKYAGTGLYEFSKDVPHWNLKGEADKMLSWQECWPLLNAHVLSVKIRDEAFTDYIMDVLITNVNPHVCPDEATISHLFTASDVSEQLKRFVVNAYIDGREAGVGIEALENYPKIFLILALQEALARRGETPEVVEADSCRYHVHGLRGTCYIERRAKQRERKERYDRERRRGTQSSLAAVDEAAQNGVKLHDWAYRKPLPLNSISLLEAVASDPDEDYINTEMAPVSGSPQEGEQILLEEKQVDTSTATGRTRGDSLFGSENVGAVDDVLPPANTTVPAASVVSEPNSVIYEPSPTRFESFPPFVAEATPNISNIGEEHYNIPDEKVEEESVELADVLEDYKAYYQCPGAFPLVDYSPPESVRGSIG</sequence>
<accession>A0A6A5ZII3</accession>
<keyword evidence="3" id="KW-1185">Reference proteome</keyword>
<dbReference type="AlphaFoldDB" id="A0A6A5ZII3"/>
<protein>
    <recommendedName>
        <fullName evidence="4">BTB domain-containing protein</fullName>
    </recommendedName>
</protein>
<feature type="region of interest" description="Disordered" evidence="1">
    <location>
        <begin position="1"/>
        <end position="79"/>
    </location>
</feature>
<feature type="compositionally biased region" description="Basic residues" evidence="1">
    <location>
        <begin position="233"/>
        <end position="255"/>
    </location>
</feature>
<dbReference type="Proteomes" id="UP000799770">
    <property type="component" value="Unassembled WGS sequence"/>
</dbReference>
<evidence type="ECO:0000313" key="3">
    <source>
        <dbReference type="Proteomes" id="UP000799770"/>
    </source>
</evidence>
<dbReference type="EMBL" id="ML977316">
    <property type="protein sequence ID" value="KAF2118647.1"/>
    <property type="molecule type" value="Genomic_DNA"/>
</dbReference>
<organism evidence="2 3">
    <name type="scientific">Lophiotrema nucula</name>
    <dbReference type="NCBI Taxonomy" id="690887"/>
    <lineage>
        <taxon>Eukaryota</taxon>
        <taxon>Fungi</taxon>
        <taxon>Dikarya</taxon>
        <taxon>Ascomycota</taxon>
        <taxon>Pezizomycotina</taxon>
        <taxon>Dothideomycetes</taxon>
        <taxon>Pleosporomycetidae</taxon>
        <taxon>Pleosporales</taxon>
        <taxon>Lophiotremataceae</taxon>
        <taxon>Lophiotrema</taxon>
    </lineage>
</organism>
<feature type="compositionally biased region" description="Low complexity" evidence="1">
    <location>
        <begin position="207"/>
        <end position="229"/>
    </location>
</feature>